<dbReference type="InterPro" id="IPR037185">
    <property type="entry name" value="EmrE-like"/>
</dbReference>
<dbReference type="SUPFAM" id="SSF103481">
    <property type="entry name" value="Multidrug resistance efflux transporter EmrE"/>
    <property type="match status" value="1"/>
</dbReference>
<feature type="transmembrane region" description="Helical" evidence="2">
    <location>
        <begin position="268"/>
        <end position="291"/>
    </location>
</feature>
<evidence type="ECO:0000256" key="2">
    <source>
        <dbReference type="SAM" id="Phobius"/>
    </source>
</evidence>
<dbReference type="RefSeq" id="WP_388002209.1">
    <property type="nucleotide sequence ID" value="NZ_JBHUEE010000001.1"/>
</dbReference>
<proteinExistence type="predicted"/>
<feature type="transmembrane region" description="Helical" evidence="2">
    <location>
        <begin position="241"/>
        <end position="262"/>
    </location>
</feature>
<reference evidence="4" key="1">
    <citation type="journal article" date="2019" name="Int. J. Syst. Evol. Microbiol.">
        <title>The Global Catalogue of Microorganisms (GCM) 10K type strain sequencing project: providing services to taxonomists for standard genome sequencing and annotation.</title>
        <authorList>
            <consortium name="The Broad Institute Genomics Platform"/>
            <consortium name="The Broad Institute Genome Sequencing Center for Infectious Disease"/>
            <person name="Wu L."/>
            <person name="Ma J."/>
        </authorList>
    </citation>
    <scope>NUCLEOTIDE SEQUENCE [LARGE SCALE GENOMIC DNA]</scope>
    <source>
        <strain evidence="4">JCM 17130</strain>
    </source>
</reference>
<feature type="transmembrane region" description="Helical" evidence="2">
    <location>
        <begin position="62"/>
        <end position="82"/>
    </location>
</feature>
<sequence>MVTVLAIALAVIDSACFAAAAVVQQRAVRHTVRRQVPVREEPHPRDHRLSLRGLGSLVRQRGWLAGVALMGLGMALHVLALALAPVSVVQPIGVLGVPFAVYLAARLDRHRPDRGARVPVTVCVIGVAAFVWLAASHTSGDHPVPVRGLLAGEVVLLAVLVGCAAAAHRVHGWRRCLLNALAGAAAIGTVAALMRAVFQHIQAGNDPLAPSTLAMAGILVVNGVLGAWLVQQAYASGRAEVVLACLTVVDPVIAVLAGLLLLGEGALLPGPILVGMSLCGLAAAGGVVALARARPGIGGSPAQATPAAVPATSQQPAHRAAHQQNLEETR</sequence>
<comment type="caution">
    <text evidence="3">The sequence shown here is derived from an EMBL/GenBank/DDBJ whole genome shotgun (WGS) entry which is preliminary data.</text>
</comment>
<feature type="transmembrane region" description="Helical" evidence="2">
    <location>
        <begin position="176"/>
        <end position="198"/>
    </location>
</feature>
<dbReference type="PANTHER" id="PTHR40761">
    <property type="entry name" value="CONSERVED INTEGRAL MEMBRANE ALANINE VALINE AND LEUCINE RICH PROTEIN-RELATED"/>
    <property type="match status" value="1"/>
</dbReference>
<keyword evidence="2" id="KW-1133">Transmembrane helix</keyword>
<dbReference type="Proteomes" id="UP001597277">
    <property type="component" value="Unassembled WGS sequence"/>
</dbReference>
<feature type="transmembrane region" description="Helical" evidence="2">
    <location>
        <begin position="117"/>
        <end position="135"/>
    </location>
</feature>
<feature type="transmembrane region" description="Helical" evidence="2">
    <location>
        <begin position="147"/>
        <end position="167"/>
    </location>
</feature>
<protein>
    <recommendedName>
        <fullName evidence="5">EamA family transporter</fullName>
    </recommendedName>
</protein>
<keyword evidence="2" id="KW-0472">Membrane</keyword>
<feature type="region of interest" description="Disordered" evidence="1">
    <location>
        <begin position="301"/>
        <end position="330"/>
    </location>
</feature>
<accession>A0ABW4L1A5</accession>
<keyword evidence="4" id="KW-1185">Reference proteome</keyword>
<dbReference type="EMBL" id="JBHUEE010000001">
    <property type="protein sequence ID" value="MFD1716784.1"/>
    <property type="molecule type" value="Genomic_DNA"/>
</dbReference>
<feature type="transmembrane region" description="Helical" evidence="2">
    <location>
        <begin position="88"/>
        <end position="105"/>
    </location>
</feature>
<evidence type="ECO:0000256" key="1">
    <source>
        <dbReference type="SAM" id="MobiDB-lite"/>
    </source>
</evidence>
<gene>
    <name evidence="3" type="ORF">ACFSE6_02980</name>
</gene>
<feature type="transmembrane region" description="Helical" evidence="2">
    <location>
        <begin position="210"/>
        <end position="229"/>
    </location>
</feature>
<feature type="compositionally biased region" description="Low complexity" evidence="1">
    <location>
        <begin position="301"/>
        <end position="317"/>
    </location>
</feature>
<dbReference type="PANTHER" id="PTHR40761:SF1">
    <property type="entry name" value="CONSERVED INTEGRAL MEMBRANE ALANINE VALINE AND LEUCINE RICH PROTEIN-RELATED"/>
    <property type="match status" value="1"/>
</dbReference>
<name>A0ABW4L1A5_9MICO</name>
<organism evidence="3 4">
    <name type="scientific">Georgenia deserti</name>
    <dbReference type="NCBI Taxonomy" id="2093781"/>
    <lineage>
        <taxon>Bacteria</taxon>
        <taxon>Bacillati</taxon>
        <taxon>Actinomycetota</taxon>
        <taxon>Actinomycetes</taxon>
        <taxon>Micrococcales</taxon>
        <taxon>Bogoriellaceae</taxon>
        <taxon>Georgenia</taxon>
    </lineage>
</organism>
<evidence type="ECO:0000313" key="3">
    <source>
        <dbReference type="EMBL" id="MFD1716784.1"/>
    </source>
</evidence>
<keyword evidence="2" id="KW-0812">Transmembrane</keyword>
<evidence type="ECO:0008006" key="5">
    <source>
        <dbReference type="Google" id="ProtNLM"/>
    </source>
</evidence>
<evidence type="ECO:0000313" key="4">
    <source>
        <dbReference type="Proteomes" id="UP001597277"/>
    </source>
</evidence>
<feature type="transmembrane region" description="Helical" evidence="2">
    <location>
        <begin position="6"/>
        <end position="23"/>
    </location>
</feature>